<dbReference type="RefSeq" id="WP_281177058.1">
    <property type="nucleotide sequence ID" value="NZ_CVRB01000006.1"/>
</dbReference>
<sequence length="40" mass="4437">MDKKIKSYPNASLGGKLSKTKGDVDSGHLRYGIKDDKKKE</sequence>
<gene>
    <name evidence="2" type="ORF">BN000_05021</name>
</gene>
<evidence type="ECO:0000256" key="1">
    <source>
        <dbReference type="SAM" id="MobiDB-lite"/>
    </source>
</evidence>
<dbReference type="AlphaFoldDB" id="A0A0U1P4F4"/>
<accession>A0A0U1P4F4</accession>
<evidence type="ECO:0000313" key="3">
    <source>
        <dbReference type="Proteomes" id="UP000199087"/>
    </source>
</evidence>
<dbReference type="Proteomes" id="UP000199087">
    <property type="component" value="Unassembled WGS sequence"/>
</dbReference>
<evidence type="ECO:0000313" key="2">
    <source>
        <dbReference type="EMBL" id="CRK84962.1"/>
    </source>
</evidence>
<keyword evidence="3" id="KW-1185">Reference proteome</keyword>
<organism evidence="2 3">
    <name type="scientific">Neobacillus massiliamazoniensis</name>
    <dbReference type="NCBI Taxonomy" id="1499688"/>
    <lineage>
        <taxon>Bacteria</taxon>
        <taxon>Bacillati</taxon>
        <taxon>Bacillota</taxon>
        <taxon>Bacilli</taxon>
        <taxon>Bacillales</taxon>
        <taxon>Bacillaceae</taxon>
        <taxon>Neobacillus</taxon>
    </lineage>
</organism>
<reference evidence="3" key="1">
    <citation type="submission" date="2015-05" db="EMBL/GenBank/DDBJ databases">
        <authorList>
            <person name="Urmite Genomes"/>
        </authorList>
    </citation>
    <scope>NUCLEOTIDE SEQUENCE [LARGE SCALE GENOMIC DNA]</scope>
    <source>
        <strain evidence="3">LF1</strain>
    </source>
</reference>
<name>A0A0U1P4F4_9BACI</name>
<dbReference type="EMBL" id="CVRB01000006">
    <property type="protein sequence ID" value="CRK84962.1"/>
    <property type="molecule type" value="Genomic_DNA"/>
</dbReference>
<feature type="compositionally biased region" description="Basic and acidic residues" evidence="1">
    <location>
        <begin position="20"/>
        <end position="40"/>
    </location>
</feature>
<proteinExistence type="predicted"/>
<protein>
    <submittedName>
        <fullName evidence="2">Uncharacterized protein</fullName>
    </submittedName>
</protein>
<feature type="region of interest" description="Disordered" evidence="1">
    <location>
        <begin position="1"/>
        <end position="40"/>
    </location>
</feature>